<dbReference type="Gene3D" id="1.20.1560.10">
    <property type="entry name" value="ABC transporter type 1, transmembrane domain"/>
    <property type="match status" value="1"/>
</dbReference>
<dbReference type="SUPFAM" id="SSF90123">
    <property type="entry name" value="ABC transporter transmembrane region"/>
    <property type="match status" value="1"/>
</dbReference>
<feature type="transmembrane region" description="Helical" evidence="10">
    <location>
        <begin position="126"/>
        <end position="147"/>
    </location>
</feature>
<dbReference type="SMART" id="SM00382">
    <property type="entry name" value="AAA"/>
    <property type="match status" value="1"/>
</dbReference>
<feature type="domain" description="ABC transmembrane type-1" evidence="13">
    <location>
        <begin position="16"/>
        <end position="311"/>
    </location>
</feature>
<keyword evidence="3 10" id="KW-0812">Transmembrane</keyword>
<proteinExistence type="inferred from homology"/>
<feature type="transmembrane region" description="Helical" evidence="10">
    <location>
        <begin position="153"/>
        <end position="175"/>
    </location>
</feature>
<dbReference type="InterPro" id="IPR027417">
    <property type="entry name" value="P-loop_NTPase"/>
</dbReference>
<dbReference type="PROSITE" id="PS50929">
    <property type="entry name" value="ABC_TM1F"/>
    <property type="match status" value="1"/>
</dbReference>
<dbReference type="Gene3D" id="3.40.50.300">
    <property type="entry name" value="P-loop containing nucleotide triphosphate hydrolases"/>
    <property type="match status" value="1"/>
</dbReference>
<dbReference type="InterPro" id="IPR039421">
    <property type="entry name" value="Type_1_exporter"/>
</dbReference>
<dbReference type="PANTHER" id="PTHR24221:SF654">
    <property type="entry name" value="ATP-BINDING CASSETTE SUB-FAMILY B MEMBER 6"/>
    <property type="match status" value="1"/>
</dbReference>
<evidence type="ECO:0000256" key="8">
    <source>
        <dbReference type="ARBA" id="ARBA00023136"/>
    </source>
</evidence>
<evidence type="ECO:0000256" key="6">
    <source>
        <dbReference type="ARBA" id="ARBA00022967"/>
    </source>
</evidence>
<dbReference type="PROSITE" id="PS00211">
    <property type="entry name" value="ABC_TRANSPORTER_1"/>
    <property type="match status" value="1"/>
</dbReference>
<dbReference type="SUPFAM" id="SSF52540">
    <property type="entry name" value="P-loop containing nucleoside triphosphate hydrolases"/>
    <property type="match status" value="1"/>
</dbReference>
<feature type="domain" description="Guanylate kinase-like" evidence="11">
    <location>
        <begin position="376"/>
        <end position="559"/>
    </location>
</feature>
<evidence type="ECO:0000256" key="9">
    <source>
        <dbReference type="ARBA" id="ARBA00023455"/>
    </source>
</evidence>
<dbReference type="InterPro" id="IPR008144">
    <property type="entry name" value="Guanylate_kin-like_dom"/>
</dbReference>
<dbReference type="InterPro" id="IPR003439">
    <property type="entry name" value="ABC_transporter-like_ATP-bd"/>
</dbReference>
<evidence type="ECO:0000256" key="10">
    <source>
        <dbReference type="SAM" id="Phobius"/>
    </source>
</evidence>
<protein>
    <submittedName>
        <fullName evidence="14">Thiol reductant ABC exporter subunit CydC</fullName>
    </submittedName>
</protein>
<dbReference type="PROSITE" id="PS50893">
    <property type="entry name" value="ABC_TRANSPORTER_2"/>
    <property type="match status" value="1"/>
</dbReference>
<dbReference type="Pfam" id="PF00005">
    <property type="entry name" value="ABC_tran"/>
    <property type="match status" value="1"/>
</dbReference>
<evidence type="ECO:0000256" key="4">
    <source>
        <dbReference type="ARBA" id="ARBA00022741"/>
    </source>
</evidence>
<evidence type="ECO:0000259" key="12">
    <source>
        <dbReference type="PROSITE" id="PS50893"/>
    </source>
</evidence>
<dbReference type="InterPro" id="IPR014223">
    <property type="entry name" value="ABC_CydC/D"/>
</dbReference>
<organism evidence="14 15">
    <name type="scientific">Gordonia pseudamarae</name>
    <dbReference type="NCBI Taxonomy" id="2831662"/>
    <lineage>
        <taxon>Bacteria</taxon>
        <taxon>Bacillati</taxon>
        <taxon>Actinomycetota</taxon>
        <taxon>Actinomycetes</taxon>
        <taxon>Mycobacteriales</taxon>
        <taxon>Gordoniaceae</taxon>
        <taxon>Gordonia</taxon>
    </lineage>
</organism>
<dbReference type="PANTHER" id="PTHR24221">
    <property type="entry name" value="ATP-BINDING CASSETTE SUB-FAMILY B"/>
    <property type="match status" value="1"/>
</dbReference>
<dbReference type="NCBIfam" id="TIGR02868">
    <property type="entry name" value="CydC"/>
    <property type="match status" value="1"/>
</dbReference>
<comment type="similarity">
    <text evidence="9">Belongs to the ABC transporter superfamily. Siderophore-Fe(3+) uptake transporter (SIUT) (TC 3.A.1.21) family.</text>
</comment>
<gene>
    <name evidence="14" type="primary">cydC</name>
    <name evidence="14" type="ORF">GII31_04780</name>
</gene>
<dbReference type="InterPro" id="IPR017871">
    <property type="entry name" value="ABC_transporter-like_CS"/>
</dbReference>
<dbReference type="InterPro" id="IPR003593">
    <property type="entry name" value="AAA+_ATPase"/>
</dbReference>
<feature type="transmembrane region" description="Helical" evidence="10">
    <location>
        <begin position="238"/>
        <end position="260"/>
    </location>
</feature>
<evidence type="ECO:0000256" key="2">
    <source>
        <dbReference type="ARBA" id="ARBA00022519"/>
    </source>
</evidence>
<sequence>MVRALRFLGLSRRPLLWSLLLGVGGALSALGLAALSAWLITRAWQQPPILYLSVAITAVRALGISRGVLRYLERLATHDLALRAMANARERLYRVLAQGDPGYSVGLKRGALLSRTGDDIDEIGNALIRGIIPIGVGAVTGIAAVVVMSLVSFWAAGVLLVALVVSGGVAPWLAARGSARSIADSAAATAASADAATTLLWHAPELVVAGRRDVVLAAAARADHDAMRAADRGFARQAAAAAATPLALGVSLLAACLIGIDLASGVSGSLAGVSSTSGELTPMVLGVLILLPLSAFESTAPLTEAGLQLERSRQSAARVMALVDGAGADEGASDRTTDVTVCPGPITVVCDRLDWGRRGGRALGPPGGLSLELSPRSPMVITGPSGSGKSTLLMTLAGIIPPLGGTVSARTESGDEVDLRSATCYFAEEGHIFATSVRENLLVARGDATTTELESALAAVGLAEWAGNLPEGLDTVLDGGSESVSGGQRRRLLLARALIHPAPVVLLDEPVEHLDARDADTMLRALIDPVGMFGPDRSVVVVTHHLPEGMTADLTLGPL</sequence>
<comment type="subcellular location">
    <subcellularLocation>
        <location evidence="1">Cell inner membrane</location>
        <topology evidence="1">Multi-pass membrane protein</topology>
    </subcellularLocation>
</comment>
<reference evidence="14" key="1">
    <citation type="journal article" date="2021" name="Nat. Microbiol.">
        <title>Cocultivation of an ultrasmall environmental parasitic bacterium with lytic ability against bacteria associated with wastewater foams.</title>
        <authorList>
            <person name="Batinovic S."/>
            <person name="Rose J.J.A."/>
            <person name="Ratcliffe J."/>
            <person name="Seviour R.J."/>
            <person name="Petrovski S."/>
        </authorList>
    </citation>
    <scope>NUCLEOTIDE SEQUENCE</scope>
    <source>
        <strain evidence="14">CON9</strain>
    </source>
</reference>
<evidence type="ECO:0000256" key="3">
    <source>
        <dbReference type="ARBA" id="ARBA00022692"/>
    </source>
</evidence>
<evidence type="ECO:0000259" key="13">
    <source>
        <dbReference type="PROSITE" id="PS50929"/>
    </source>
</evidence>
<feature type="domain" description="ABC transporter" evidence="12">
    <location>
        <begin position="334"/>
        <end position="559"/>
    </location>
</feature>
<keyword evidence="2" id="KW-0997">Cell inner membrane</keyword>
<keyword evidence="2" id="KW-1003">Cell membrane</keyword>
<keyword evidence="4" id="KW-0547">Nucleotide-binding</keyword>
<keyword evidence="8 10" id="KW-0472">Membrane</keyword>
<keyword evidence="6" id="KW-1278">Translocase</keyword>
<evidence type="ECO:0000259" key="11">
    <source>
        <dbReference type="PROSITE" id="PS50052"/>
    </source>
</evidence>
<keyword evidence="15" id="KW-1185">Reference proteome</keyword>
<keyword evidence="7 10" id="KW-1133">Transmembrane helix</keyword>
<dbReference type="EMBL" id="CP045809">
    <property type="protein sequence ID" value="QHN37346.1"/>
    <property type="molecule type" value="Genomic_DNA"/>
</dbReference>
<dbReference type="InterPro" id="IPR036640">
    <property type="entry name" value="ABC1_TM_sf"/>
</dbReference>
<accession>A0ABX6IQR2</accession>
<evidence type="ECO:0000256" key="1">
    <source>
        <dbReference type="ARBA" id="ARBA00004429"/>
    </source>
</evidence>
<dbReference type="Proteomes" id="UP001059836">
    <property type="component" value="Chromosome"/>
</dbReference>
<evidence type="ECO:0000256" key="7">
    <source>
        <dbReference type="ARBA" id="ARBA00022989"/>
    </source>
</evidence>
<evidence type="ECO:0000313" key="14">
    <source>
        <dbReference type="EMBL" id="QHN37346.1"/>
    </source>
</evidence>
<keyword evidence="5" id="KW-0067">ATP-binding</keyword>
<evidence type="ECO:0000256" key="5">
    <source>
        <dbReference type="ARBA" id="ARBA00022840"/>
    </source>
</evidence>
<dbReference type="PROSITE" id="PS50052">
    <property type="entry name" value="GUANYLATE_KINASE_2"/>
    <property type="match status" value="1"/>
</dbReference>
<evidence type="ECO:0000313" key="15">
    <source>
        <dbReference type="Proteomes" id="UP001059836"/>
    </source>
</evidence>
<name>A0ABX6IQR2_9ACTN</name>
<dbReference type="InterPro" id="IPR011527">
    <property type="entry name" value="ABC1_TM_dom"/>
</dbReference>